<dbReference type="RefSeq" id="WP_077056768.1">
    <property type="nucleotide sequence ID" value="NZ_CADFGR010000001.1"/>
</dbReference>
<proteinExistence type="predicted"/>
<sequence>MQSTKDKLIVSGLFISIILGLIPVGVNIAHNFDNFALSLLVICFFIPLIAGGLVLMFVFDFIGKLLKLIALLAALGLIEGLPWIAIGFCIALGFALFHMI</sequence>
<organism evidence="1 2">
    <name type="scientific">Burkholderia multivorans</name>
    <dbReference type="NCBI Taxonomy" id="87883"/>
    <lineage>
        <taxon>Bacteria</taxon>
        <taxon>Pseudomonadati</taxon>
        <taxon>Pseudomonadota</taxon>
        <taxon>Betaproteobacteria</taxon>
        <taxon>Burkholderiales</taxon>
        <taxon>Burkholderiaceae</taxon>
        <taxon>Burkholderia</taxon>
        <taxon>Burkholderia cepacia complex</taxon>
    </lineage>
</organism>
<gene>
    <name evidence="1" type="ORF">C6Q15_04130</name>
</gene>
<name>A0A228E047_9BURK</name>
<dbReference type="EMBL" id="PVGH01000025">
    <property type="protein sequence ID" value="PRF64873.1"/>
    <property type="molecule type" value="Genomic_DNA"/>
</dbReference>
<protein>
    <submittedName>
        <fullName evidence="1">Uncharacterized protein</fullName>
    </submittedName>
</protein>
<accession>A0A228E047</accession>
<evidence type="ECO:0000313" key="2">
    <source>
        <dbReference type="Proteomes" id="UP000238982"/>
    </source>
</evidence>
<dbReference type="AlphaFoldDB" id="A0A228E047"/>
<comment type="caution">
    <text evidence="1">The sequence shown here is derived from an EMBL/GenBank/DDBJ whole genome shotgun (WGS) entry which is preliminary data.</text>
</comment>
<evidence type="ECO:0000313" key="1">
    <source>
        <dbReference type="EMBL" id="PRF64873.1"/>
    </source>
</evidence>
<dbReference type="Proteomes" id="UP000238982">
    <property type="component" value="Unassembled WGS sequence"/>
</dbReference>
<reference evidence="1 2" key="1">
    <citation type="submission" date="2018-03" db="EMBL/GenBank/DDBJ databases">
        <authorList>
            <person name="Keele B.F."/>
        </authorList>
    </citation>
    <scope>NUCLEOTIDE SEQUENCE [LARGE SCALE GENOMIC DNA]</scope>
    <source>
        <strain evidence="1 2">AU19729</strain>
    </source>
</reference>